<proteinExistence type="predicted"/>
<dbReference type="Proteomes" id="UP001075354">
    <property type="component" value="Chromosome 12"/>
</dbReference>
<feature type="chain" id="PRO_5043597068" description="ER-bound oxygenase mpaB/mpaB'/Rubber oxygenase catalytic domain-containing protein" evidence="1">
    <location>
        <begin position="21"/>
        <end position="430"/>
    </location>
</feature>
<feature type="signal peptide" evidence="1">
    <location>
        <begin position="1"/>
        <end position="20"/>
    </location>
</feature>
<organism evidence="2 3">
    <name type="scientific">Megalurothrips usitatus</name>
    <name type="common">bean blossom thrips</name>
    <dbReference type="NCBI Taxonomy" id="439358"/>
    <lineage>
        <taxon>Eukaryota</taxon>
        <taxon>Metazoa</taxon>
        <taxon>Ecdysozoa</taxon>
        <taxon>Arthropoda</taxon>
        <taxon>Hexapoda</taxon>
        <taxon>Insecta</taxon>
        <taxon>Pterygota</taxon>
        <taxon>Neoptera</taxon>
        <taxon>Paraneoptera</taxon>
        <taxon>Thysanoptera</taxon>
        <taxon>Terebrantia</taxon>
        <taxon>Thripoidea</taxon>
        <taxon>Thripidae</taxon>
        <taxon>Megalurothrips</taxon>
    </lineage>
</organism>
<gene>
    <name evidence="2" type="ORF">ONE63_002458</name>
</gene>
<name>A0AAV7XCA3_9NEOP</name>
<dbReference type="EMBL" id="JAPTSV010000012">
    <property type="protein sequence ID" value="KAJ1522147.1"/>
    <property type="molecule type" value="Genomic_DNA"/>
</dbReference>
<evidence type="ECO:0000313" key="3">
    <source>
        <dbReference type="Proteomes" id="UP001075354"/>
    </source>
</evidence>
<evidence type="ECO:0000313" key="2">
    <source>
        <dbReference type="EMBL" id="KAJ1522147.1"/>
    </source>
</evidence>
<evidence type="ECO:0000256" key="1">
    <source>
        <dbReference type="SAM" id="SignalP"/>
    </source>
</evidence>
<dbReference type="PANTHER" id="PTHR37159">
    <property type="entry name" value="GH11867P"/>
    <property type="match status" value="1"/>
</dbReference>
<keyword evidence="1" id="KW-0732">Signal</keyword>
<sequence length="430" mass="47602">MSSAGCLALMAVFAAVLAAAAPPPRSSRAVTGSAATVWCPDVVLADGWDPVLRRIMDEGPTAWGDSGVPENTPPPWMDARRYAAGKAFIARHTISVTFAHVHSLYLLLAVPSVLDVLVYTGNSDTPDEAFIRYYDTVQGVLSWYVSDAFTAGSWGFEQLKHVRWMHNLVRLDMNDNKHPEEVREKMRLAGNFTGCPVSAGLRRDLDRPLAARAPRPETDAQPFSQDSNKKSKYMSQYDMAITQWAFVGPLIQFPDRYGIGNATEEELDGFVHLWEVLGYALGIDDRFNFCQGGLGPTLRRARQTLAGIVLPSMRRARPPWEYMTRCMADGLGYVLPGIDFRSQLANMLRVTLDAPSPSVEALLTPQQRTATAGYRGVLSDIKENGGLSDSVSSLFLQLVPTLRSLPKEQVKKLRHRPPHRAEGCYARIRP</sequence>
<keyword evidence="3" id="KW-1185">Reference proteome</keyword>
<dbReference type="AlphaFoldDB" id="A0AAV7XCA3"/>
<evidence type="ECO:0008006" key="4">
    <source>
        <dbReference type="Google" id="ProtNLM"/>
    </source>
</evidence>
<dbReference type="PANTHER" id="PTHR37159:SF1">
    <property type="entry name" value="GH11867P"/>
    <property type="match status" value="1"/>
</dbReference>
<protein>
    <recommendedName>
        <fullName evidence="4">ER-bound oxygenase mpaB/mpaB'/Rubber oxygenase catalytic domain-containing protein</fullName>
    </recommendedName>
</protein>
<reference evidence="2" key="1">
    <citation type="submission" date="2022-12" db="EMBL/GenBank/DDBJ databases">
        <title>Chromosome-level genome assembly of the bean flower thrips Megalurothrips usitatus.</title>
        <authorList>
            <person name="Ma L."/>
            <person name="Liu Q."/>
            <person name="Li H."/>
            <person name="Cai W."/>
        </authorList>
    </citation>
    <scope>NUCLEOTIDE SEQUENCE</scope>
    <source>
        <strain evidence="2">Cailab_2022a</strain>
    </source>
</reference>
<accession>A0AAV7XCA3</accession>
<comment type="caution">
    <text evidence="2">The sequence shown here is derived from an EMBL/GenBank/DDBJ whole genome shotgun (WGS) entry which is preliminary data.</text>
</comment>